<dbReference type="GO" id="GO:0046872">
    <property type="term" value="F:metal ion binding"/>
    <property type="evidence" value="ECO:0007669"/>
    <property type="project" value="UniProtKB-KW"/>
</dbReference>
<gene>
    <name evidence="3" type="ORF">LG943_19985</name>
</gene>
<dbReference type="PANTHER" id="PTHR48073:SF5">
    <property type="entry name" value="O-SUCCINYLBENZOATE SYNTHASE"/>
    <property type="match status" value="1"/>
</dbReference>
<dbReference type="SUPFAM" id="SSF54826">
    <property type="entry name" value="Enolase N-terminal domain-like"/>
    <property type="match status" value="1"/>
</dbReference>
<accession>A0A9X3NNJ6</accession>
<evidence type="ECO:0000313" key="3">
    <source>
        <dbReference type="EMBL" id="MDA0566573.1"/>
    </source>
</evidence>
<dbReference type="Pfam" id="PF13378">
    <property type="entry name" value="MR_MLE_C"/>
    <property type="match status" value="1"/>
</dbReference>
<dbReference type="Gene3D" id="3.20.20.120">
    <property type="entry name" value="Enolase-like C-terminal domain"/>
    <property type="match status" value="1"/>
</dbReference>
<dbReference type="Pfam" id="PF02746">
    <property type="entry name" value="MR_MLE_N"/>
    <property type="match status" value="1"/>
</dbReference>
<dbReference type="Proteomes" id="UP001140076">
    <property type="component" value="Unassembled WGS sequence"/>
</dbReference>
<protein>
    <submittedName>
        <fullName evidence="3">O-succinylbenzoate synthase</fullName>
    </submittedName>
</protein>
<organism evidence="3 4">
    <name type="scientific">Streptomonospora mangrovi</name>
    <dbReference type="NCBI Taxonomy" id="2883123"/>
    <lineage>
        <taxon>Bacteria</taxon>
        <taxon>Bacillati</taxon>
        <taxon>Actinomycetota</taxon>
        <taxon>Actinomycetes</taxon>
        <taxon>Streptosporangiales</taxon>
        <taxon>Nocardiopsidaceae</taxon>
        <taxon>Streptomonospora</taxon>
    </lineage>
</organism>
<evidence type="ECO:0000256" key="1">
    <source>
        <dbReference type="ARBA" id="ARBA00022723"/>
    </source>
</evidence>
<dbReference type="InterPro" id="IPR036849">
    <property type="entry name" value="Enolase-like_C_sf"/>
</dbReference>
<dbReference type="RefSeq" id="WP_270073831.1">
    <property type="nucleotide sequence ID" value="NZ_JAJAQC010000038.1"/>
</dbReference>
<comment type="caution">
    <text evidence="3">The sequence shown here is derived from an EMBL/GenBank/DDBJ whole genome shotgun (WGS) entry which is preliminary data.</text>
</comment>
<name>A0A9X3NNJ6_9ACTN</name>
<dbReference type="SMART" id="SM00922">
    <property type="entry name" value="MR_MLE"/>
    <property type="match status" value="1"/>
</dbReference>
<reference evidence="3" key="1">
    <citation type="submission" date="2021-10" db="EMBL/GenBank/DDBJ databases">
        <title>Streptomonospora sp. nov., isolated from mangrove soil.</title>
        <authorList>
            <person name="Chen X."/>
            <person name="Ge X."/>
            <person name="Liu W."/>
        </authorList>
    </citation>
    <scope>NUCLEOTIDE SEQUENCE</scope>
    <source>
        <strain evidence="3">S1-112</strain>
    </source>
</reference>
<evidence type="ECO:0000313" key="4">
    <source>
        <dbReference type="Proteomes" id="UP001140076"/>
    </source>
</evidence>
<dbReference type="InterPro" id="IPR013341">
    <property type="entry name" value="Mandelate_racemase_N_dom"/>
</dbReference>
<keyword evidence="1" id="KW-0479">Metal-binding</keyword>
<dbReference type="InterPro" id="IPR013342">
    <property type="entry name" value="Mandelate_racemase_C"/>
</dbReference>
<dbReference type="GO" id="GO:0016854">
    <property type="term" value="F:racemase and epimerase activity"/>
    <property type="evidence" value="ECO:0007669"/>
    <property type="project" value="UniProtKB-ARBA"/>
</dbReference>
<keyword evidence="4" id="KW-1185">Reference proteome</keyword>
<dbReference type="InterPro" id="IPR029065">
    <property type="entry name" value="Enolase_C-like"/>
</dbReference>
<dbReference type="InterPro" id="IPR029017">
    <property type="entry name" value="Enolase-like_N"/>
</dbReference>
<proteinExistence type="predicted"/>
<evidence type="ECO:0000259" key="2">
    <source>
        <dbReference type="SMART" id="SM00922"/>
    </source>
</evidence>
<feature type="domain" description="Mandelate racemase/muconate lactonizing enzyme C-terminal" evidence="2">
    <location>
        <begin position="144"/>
        <end position="238"/>
    </location>
</feature>
<dbReference type="EMBL" id="JAJAQC010000038">
    <property type="protein sequence ID" value="MDA0566573.1"/>
    <property type="molecule type" value="Genomic_DNA"/>
</dbReference>
<sequence>MSRTEPAILTRVAGVDATLVRLPLAHRSRGAVQTRQEFSRHALVRVSDERGGTGWGEVPQADAERWRALLEDYAPALLGHSWHRPTDTEAAWAGLAWQPAVAAALDTACWDLWSRRRGTPLSHALGGERTAFTAGTTVRRQPSDESLVREVNRQVGAGFRRVRLEIGPGWDIDVVRTVQESFPFLVLQADAGGRYTEDPADLRALHALDDYGLAAIEEPFGAGGLAAHARLRRDLRTPVALSTSVDSLETLDRAIAMEAASALSLRPARLGGLTPARRAHDRAVDAGWAVWCGADAESGLGSAAIAALASLPGVTLPSEMPGAGGRFTRDTVRPSVRAHEGITPIPLTHPGLGYEIDWKQLRGLTVESVALGSVDD</sequence>
<dbReference type="Gene3D" id="3.30.390.10">
    <property type="entry name" value="Enolase-like, N-terminal domain"/>
    <property type="match status" value="1"/>
</dbReference>
<dbReference type="SUPFAM" id="SSF51604">
    <property type="entry name" value="Enolase C-terminal domain-like"/>
    <property type="match status" value="1"/>
</dbReference>
<dbReference type="PANTHER" id="PTHR48073">
    <property type="entry name" value="O-SUCCINYLBENZOATE SYNTHASE-RELATED"/>
    <property type="match status" value="1"/>
</dbReference>
<dbReference type="AlphaFoldDB" id="A0A9X3NNJ6"/>